<comment type="subcellular location">
    <subcellularLocation>
        <location evidence="1">Membrane</location>
        <topology evidence="1">Multi-pass membrane protein</topology>
    </subcellularLocation>
</comment>
<dbReference type="InterPro" id="IPR004773">
    <property type="entry name" value="K/Na_transp_Trk1/HKT1"/>
</dbReference>
<evidence type="ECO:0000256" key="1">
    <source>
        <dbReference type="ARBA" id="ARBA00004141"/>
    </source>
</evidence>
<dbReference type="Proteomes" id="UP000305067">
    <property type="component" value="Unassembled WGS sequence"/>
</dbReference>
<feature type="region of interest" description="Disordered" evidence="11">
    <location>
        <begin position="285"/>
        <end position="315"/>
    </location>
</feature>
<keyword evidence="8 10" id="KW-0406">Ion transport</keyword>
<evidence type="ECO:0000256" key="11">
    <source>
        <dbReference type="SAM" id="MobiDB-lite"/>
    </source>
</evidence>
<feature type="transmembrane region" description="Helical" evidence="10">
    <location>
        <begin position="631"/>
        <end position="648"/>
    </location>
</feature>
<evidence type="ECO:0000256" key="8">
    <source>
        <dbReference type="ARBA" id="ARBA00023065"/>
    </source>
</evidence>
<feature type="compositionally biased region" description="Basic and acidic residues" evidence="11">
    <location>
        <begin position="831"/>
        <end position="841"/>
    </location>
</feature>
<accession>A0A5C3QYS1</accession>
<feature type="transmembrane region" description="Helical" evidence="10">
    <location>
        <begin position="725"/>
        <end position="748"/>
    </location>
</feature>
<dbReference type="PANTHER" id="PTHR31064:SF30">
    <property type="entry name" value="HIGH-AFFINITY POTASSIUM TRANSPORT PROTEIN-RELATED"/>
    <property type="match status" value="1"/>
</dbReference>
<dbReference type="PIRSF" id="PIRSF002450">
    <property type="entry name" value="K+_transpter_TRK"/>
    <property type="match status" value="1"/>
</dbReference>
<dbReference type="InterPro" id="IPR003445">
    <property type="entry name" value="Cat_transpt"/>
</dbReference>
<evidence type="ECO:0000313" key="13">
    <source>
        <dbReference type="Proteomes" id="UP000305067"/>
    </source>
</evidence>
<evidence type="ECO:0000256" key="2">
    <source>
        <dbReference type="ARBA" id="ARBA00009137"/>
    </source>
</evidence>
<dbReference type="GO" id="GO:0140107">
    <property type="term" value="F:high-affinity potassium ion transmembrane transporter activity"/>
    <property type="evidence" value="ECO:0007669"/>
    <property type="project" value="TreeGrafter"/>
</dbReference>
<dbReference type="GO" id="GO:1990573">
    <property type="term" value="P:potassium ion import across plasma membrane"/>
    <property type="evidence" value="ECO:0007669"/>
    <property type="project" value="TreeGrafter"/>
</dbReference>
<dbReference type="OrthoDB" id="9999863at2759"/>
<proteinExistence type="inferred from homology"/>
<evidence type="ECO:0000256" key="5">
    <source>
        <dbReference type="ARBA" id="ARBA00022692"/>
    </source>
</evidence>
<evidence type="ECO:0000256" key="6">
    <source>
        <dbReference type="ARBA" id="ARBA00022958"/>
    </source>
</evidence>
<reference evidence="12 13" key="1">
    <citation type="journal article" date="2019" name="Nat. Ecol. Evol.">
        <title>Megaphylogeny resolves global patterns of mushroom evolution.</title>
        <authorList>
            <person name="Varga T."/>
            <person name="Krizsan K."/>
            <person name="Foldi C."/>
            <person name="Dima B."/>
            <person name="Sanchez-Garcia M."/>
            <person name="Sanchez-Ramirez S."/>
            <person name="Szollosi G.J."/>
            <person name="Szarkandi J.G."/>
            <person name="Papp V."/>
            <person name="Albert L."/>
            <person name="Andreopoulos W."/>
            <person name="Angelini C."/>
            <person name="Antonin V."/>
            <person name="Barry K.W."/>
            <person name="Bougher N.L."/>
            <person name="Buchanan P."/>
            <person name="Buyck B."/>
            <person name="Bense V."/>
            <person name="Catcheside P."/>
            <person name="Chovatia M."/>
            <person name="Cooper J."/>
            <person name="Damon W."/>
            <person name="Desjardin D."/>
            <person name="Finy P."/>
            <person name="Geml J."/>
            <person name="Haridas S."/>
            <person name="Hughes K."/>
            <person name="Justo A."/>
            <person name="Karasinski D."/>
            <person name="Kautmanova I."/>
            <person name="Kiss B."/>
            <person name="Kocsube S."/>
            <person name="Kotiranta H."/>
            <person name="LaButti K.M."/>
            <person name="Lechner B.E."/>
            <person name="Liimatainen K."/>
            <person name="Lipzen A."/>
            <person name="Lukacs Z."/>
            <person name="Mihaltcheva S."/>
            <person name="Morgado L.N."/>
            <person name="Niskanen T."/>
            <person name="Noordeloos M.E."/>
            <person name="Ohm R.A."/>
            <person name="Ortiz-Santana B."/>
            <person name="Ovrebo C."/>
            <person name="Racz N."/>
            <person name="Riley R."/>
            <person name="Savchenko A."/>
            <person name="Shiryaev A."/>
            <person name="Soop K."/>
            <person name="Spirin V."/>
            <person name="Szebenyi C."/>
            <person name="Tomsovsky M."/>
            <person name="Tulloss R.E."/>
            <person name="Uehling J."/>
            <person name="Grigoriev I.V."/>
            <person name="Vagvolgyi C."/>
            <person name="Papp T."/>
            <person name="Martin F.M."/>
            <person name="Miettinen O."/>
            <person name="Hibbett D.S."/>
            <person name="Nagy L.G."/>
        </authorList>
    </citation>
    <scope>NUCLEOTIDE SEQUENCE [LARGE SCALE GENOMIC DNA]</scope>
    <source>
        <strain evidence="12 13">CBS 309.79</strain>
    </source>
</reference>
<evidence type="ECO:0000256" key="7">
    <source>
        <dbReference type="ARBA" id="ARBA00022989"/>
    </source>
</evidence>
<gene>
    <name evidence="12" type="ORF">BDV98DRAFT_652248</name>
</gene>
<sequence>MAELPKTARARIWGAIVGELNFYRVHTLYITFTPLILSAIFYASNGQTHISYIDSLFNCVSAMTVTGLAVNDLSSLTPWQQVMLFFQMSIGGQVIISWFIILARKQAFAKEFDTTGADALRTARGRQMDTELARKPFSHRLAAIFSKNSKVEVVEQDKEFDGEKQALGGKLYTHMIRRVDDAPKLVNPSGWISETPREDQQKDVPVPSAYRAPDVQIRSHEADARRKKPPRRLSDPGMLNAKSGSVPMQRAKTVHDTDHPEPPVSKRIPMHKTVTVEFAPNYPRRRRREHSTTIRERSRSLRDDDARMPRTSTHRGVSMEPRFSINAQGPSIKDTKHTGFGGWPMPHELISAGFNKFFPTVSRKLTRTITIPATTTMTSVRGDGHPGHKYVPYISFSAVVGRNSEFHMLTSEQMEEIGGVEYRALNALLWIVGLYHVCIQLLGFLLVAPYISSGRQFSEAFVPPAQHRALAPPWFSLFQVVSAYTNTGTSLVDQSMVPFQKAYLMIFVMIILILAGNTAYPILLRFIIWSLTKMVKRDSRLNETLHFLLDHPRRCYIYLFPSHQTWFLLTVLCSLTFTDWFFFMVLDINNPGMESIGLGTRFLAGFLQGVAVRAAGFAIVPLASLAPAVKVLYVVMMYISVYPIAMSVRSTNVYEEKSLGIYSPEEDNDTESVIDVTGDRIKVWSRYLGMHARKQLSFDMWWLGLALFLVCIIERRNIEDPSTDTWFNTFIILFELVSAYGTVGLSLGLPYANYSFSGGLSKLSKLIVIFVMIRGRHRGLPVAIDRAVIFNGADLKPDPENDADVEDDPSDTVSEPDMTHIGGLEEIAEDPASRRPSHERTLNGSALSGSQTPYDRSSSLRFS</sequence>
<dbReference type="InterPro" id="IPR015958">
    <property type="entry name" value="Trk1_fungi"/>
</dbReference>
<dbReference type="InterPro" id="IPR051143">
    <property type="entry name" value="TrkH_K-transport"/>
</dbReference>
<feature type="transmembrane region" description="Helical" evidence="10">
    <location>
        <begin position="427"/>
        <end position="451"/>
    </location>
</feature>
<keyword evidence="9 10" id="KW-0472">Membrane</keyword>
<comment type="similarity">
    <text evidence="2 10">Belongs to the TrkH potassium transport family.</text>
</comment>
<keyword evidence="5 10" id="KW-0812">Transmembrane</keyword>
<dbReference type="PANTHER" id="PTHR31064">
    <property type="entry name" value="POTASSIUM TRANSPORT PROTEIN DDB_G0292412-RELATED"/>
    <property type="match status" value="1"/>
</dbReference>
<dbReference type="GO" id="GO:0005886">
    <property type="term" value="C:plasma membrane"/>
    <property type="evidence" value="ECO:0007669"/>
    <property type="project" value="InterPro"/>
</dbReference>
<feature type="region of interest" description="Disordered" evidence="11">
    <location>
        <begin position="188"/>
        <end position="266"/>
    </location>
</feature>
<evidence type="ECO:0000256" key="10">
    <source>
        <dbReference type="PIRNR" id="PIRNR002450"/>
    </source>
</evidence>
<keyword evidence="7 10" id="KW-1133">Transmembrane helix</keyword>
<keyword evidence="4 10" id="KW-0633">Potassium transport</keyword>
<keyword evidence="3 10" id="KW-0813">Transport</keyword>
<organism evidence="12 13">
    <name type="scientific">Pterulicium gracile</name>
    <dbReference type="NCBI Taxonomy" id="1884261"/>
    <lineage>
        <taxon>Eukaryota</taxon>
        <taxon>Fungi</taxon>
        <taxon>Dikarya</taxon>
        <taxon>Basidiomycota</taxon>
        <taxon>Agaricomycotina</taxon>
        <taxon>Agaricomycetes</taxon>
        <taxon>Agaricomycetidae</taxon>
        <taxon>Agaricales</taxon>
        <taxon>Pleurotineae</taxon>
        <taxon>Pterulaceae</taxon>
        <taxon>Pterulicium</taxon>
    </lineage>
</organism>
<dbReference type="EMBL" id="ML178814">
    <property type="protein sequence ID" value="TFL07165.1"/>
    <property type="molecule type" value="Genomic_DNA"/>
</dbReference>
<evidence type="ECO:0000256" key="9">
    <source>
        <dbReference type="ARBA" id="ARBA00023136"/>
    </source>
</evidence>
<feature type="compositionally biased region" description="Basic and acidic residues" evidence="11">
    <location>
        <begin position="290"/>
        <end position="308"/>
    </location>
</feature>
<feature type="transmembrane region" description="Helical" evidence="10">
    <location>
        <begin position="82"/>
        <end position="103"/>
    </location>
</feature>
<keyword evidence="13" id="KW-1185">Reference proteome</keyword>
<evidence type="ECO:0000256" key="3">
    <source>
        <dbReference type="ARBA" id="ARBA00022448"/>
    </source>
</evidence>
<dbReference type="STRING" id="1884261.A0A5C3QYS1"/>
<evidence type="ECO:0000313" key="12">
    <source>
        <dbReference type="EMBL" id="TFL07165.1"/>
    </source>
</evidence>
<keyword evidence="6 10" id="KW-0630">Potassium</keyword>
<dbReference type="AlphaFoldDB" id="A0A5C3QYS1"/>
<dbReference type="GO" id="GO:0030007">
    <property type="term" value="P:intracellular potassium ion homeostasis"/>
    <property type="evidence" value="ECO:0007669"/>
    <property type="project" value="UniProtKB-UniRule"/>
</dbReference>
<protein>
    <recommendedName>
        <fullName evidence="10">Potassium transport protein</fullName>
    </recommendedName>
</protein>
<feature type="transmembrane region" description="Helical" evidence="10">
    <location>
        <begin position="23"/>
        <end position="43"/>
    </location>
</feature>
<feature type="region of interest" description="Disordered" evidence="11">
    <location>
        <begin position="798"/>
        <end position="863"/>
    </location>
</feature>
<feature type="compositionally biased region" description="Acidic residues" evidence="11">
    <location>
        <begin position="800"/>
        <end position="810"/>
    </location>
</feature>
<feature type="transmembrane region" description="Helical" evidence="10">
    <location>
        <begin position="566"/>
        <end position="586"/>
    </location>
</feature>
<feature type="transmembrane region" description="Helical" evidence="10">
    <location>
        <begin position="502"/>
        <end position="528"/>
    </location>
</feature>
<feature type="transmembrane region" description="Helical" evidence="10">
    <location>
        <begin position="606"/>
        <end position="624"/>
    </location>
</feature>
<feature type="compositionally biased region" description="Polar residues" evidence="11">
    <location>
        <begin position="842"/>
        <end position="863"/>
    </location>
</feature>
<dbReference type="Pfam" id="PF02386">
    <property type="entry name" value="TrkH"/>
    <property type="match status" value="1"/>
</dbReference>
<feature type="transmembrane region" description="Helical" evidence="10">
    <location>
        <begin position="696"/>
        <end position="713"/>
    </location>
</feature>
<name>A0A5C3QYS1_9AGAR</name>
<evidence type="ECO:0000256" key="4">
    <source>
        <dbReference type="ARBA" id="ARBA00022538"/>
    </source>
</evidence>
<dbReference type="NCBIfam" id="TIGR00934">
    <property type="entry name" value="2a38euk"/>
    <property type="match status" value="1"/>
</dbReference>